<organism evidence="1 2">
    <name type="scientific">Marinobacterium mangrovicola</name>
    <dbReference type="NCBI Taxonomy" id="1476959"/>
    <lineage>
        <taxon>Bacteria</taxon>
        <taxon>Pseudomonadati</taxon>
        <taxon>Pseudomonadota</taxon>
        <taxon>Gammaproteobacteria</taxon>
        <taxon>Oceanospirillales</taxon>
        <taxon>Oceanospirillaceae</taxon>
        <taxon>Marinobacterium</taxon>
    </lineage>
</organism>
<accession>A0A4R1GA73</accession>
<dbReference type="Proteomes" id="UP000294546">
    <property type="component" value="Unassembled WGS sequence"/>
</dbReference>
<comment type="caution">
    <text evidence="1">The sequence shown here is derived from an EMBL/GenBank/DDBJ whole genome shotgun (WGS) entry which is preliminary data.</text>
</comment>
<keyword evidence="2" id="KW-1185">Reference proteome</keyword>
<protein>
    <submittedName>
        <fullName evidence="1">Uncharacterized protein</fullName>
    </submittedName>
</protein>
<proteinExistence type="predicted"/>
<sequence length="40" mass="4614">MNNASLEFAHKCHAKLNLHPYRTFSDLAHLSRPLLELHMG</sequence>
<gene>
    <name evidence="1" type="ORF">CLV83_3877</name>
</gene>
<evidence type="ECO:0000313" key="1">
    <source>
        <dbReference type="EMBL" id="TCK03603.1"/>
    </source>
</evidence>
<name>A0A4R1GA73_9GAMM</name>
<evidence type="ECO:0000313" key="2">
    <source>
        <dbReference type="Proteomes" id="UP000294546"/>
    </source>
</evidence>
<dbReference type="EMBL" id="SMFU01000012">
    <property type="protein sequence ID" value="TCK03603.1"/>
    <property type="molecule type" value="Genomic_DNA"/>
</dbReference>
<dbReference type="AlphaFoldDB" id="A0A4R1GA73"/>
<reference evidence="1 2" key="1">
    <citation type="submission" date="2019-03" db="EMBL/GenBank/DDBJ databases">
        <title>Genomic Encyclopedia of Archaeal and Bacterial Type Strains, Phase II (KMG-II): from individual species to whole genera.</title>
        <authorList>
            <person name="Goeker M."/>
        </authorList>
    </citation>
    <scope>NUCLEOTIDE SEQUENCE [LARGE SCALE GENOMIC DNA]</scope>
    <source>
        <strain evidence="1 2">DSM 27697</strain>
    </source>
</reference>